<evidence type="ECO:0000256" key="4">
    <source>
        <dbReference type="ARBA" id="ARBA00022806"/>
    </source>
</evidence>
<keyword evidence="4 7" id="KW-0347">Helicase</keyword>
<dbReference type="SUPFAM" id="SSF52540">
    <property type="entry name" value="P-loop containing nucleoside triphosphate hydrolases"/>
    <property type="match status" value="1"/>
</dbReference>
<dbReference type="Pfam" id="PF00270">
    <property type="entry name" value="DEAD"/>
    <property type="match status" value="1"/>
</dbReference>
<evidence type="ECO:0000313" key="12">
    <source>
        <dbReference type="EMBL" id="KAF4714364.1"/>
    </source>
</evidence>
<dbReference type="PROSITE" id="PS00039">
    <property type="entry name" value="DEAD_ATP_HELICASE"/>
    <property type="match status" value="1"/>
</dbReference>
<dbReference type="PROSITE" id="PS51194">
    <property type="entry name" value="HELICASE_CTER"/>
    <property type="match status" value="1"/>
</dbReference>
<evidence type="ECO:0000256" key="1">
    <source>
        <dbReference type="ARBA" id="ARBA00012552"/>
    </source>
</evidence>
<dbReference type="EC" id="3.6.4.13" evidence="1"/>
<proteinExistence type="inferred from homology"/>
<comment type="caution">
    <text evidence="12">The sequence shown here is derived from an EMBL/GenBank/DDBJ whole genome shotgun (WGS) entry which is preliminary data.</text>
</comment>
<evidence type="ECO:0000256" key="2">
    <source>
        <dbReference type="ARBA" id="ARBA00022741"/>
    </source>
</evidence>
<evidence type="ECO:0000259" key="10">
    <source>
        <dbReference type="PROSITE" id="PS51194"/>
    </source>
</evidence>
<dbReference type="CDD" id="cd17966">
    <property type="entry name" value="DEADc_DDX5_DDX17"/>
    <property type="match status" value="1"/>
</dbReference>
<feature type="compositionally biased region" description="Polar residues" evidence="8">
    <location>
        <begin position="44"/>
        <end position="69"/>
    </location>
</feature>
<dbReference type="GO" id="GO:0003676">
    <property type="term" value="F:nucleic acid binding"/>
    <property type="evidence" value="ECO:0007669"/>
    <property type="project" value="InterPro"/>
</dbReference>
<evidence type="ECO:0000256" key="8">
    <source>
        <dbReference type="SAM" id="MobiDB-lite"/>
    </source>
</evidence>
<reference evidence="12 13" key="1">
    <citation type="submission" date="2020-04" db="EMBL/GenBank/DDBJ databases">
        <title>Perkinsus olseni comparative genomics.</title>
        <authorList>
            <person name="Bogema D.R."/>
        </authorList>
    </citation>
    <scope>NUCLEOTIDE SEQUENCE [LARGE SCALE GENOMIC DNA]</scope>
    <source>
        <strain evidence="12">ATCC PRA-205</strain>
    </source>
</reference>
<dbReference type="GO" id="GO:0005524">
    <property type="term" value="F:ATP binding"/>
    <property type="evidence" value="ECO:0007669"/>
    <property type="project" value="UniProtKB-KW"/>
</dbReference>
<dbReference type="PROSITE" id="PS51195">
    <property type="entry name" value="Q_MOTIF"/>
    <property type="match status" value="1"/>
</dbReference>
<feature type="region of interest" description="Disordered" evidence="8">
    <location>
        <begin position="1"/>
        <end position="69"/>
    </location>
</feature>
<evidence type="ECO:0000259" key="9">
    <source>
        <dbReference type="PROSITE" id="PS51192"/>
    </source>
</evidence>
<dbReference type="AlphaFoldDB" id="A0A7J6R0Z5"/>
<gene>
    <name evidence="12" type="primary">DBP2_7</name>
    <name evidence="12" type="ORF">FOZ62_026634</name>
</gene>
<dbReference type="InterPro" id="IPR027417">
    <property type="entry name" value="P-loop_NTPase"/>
</dbReference>
<dbReference type="InterPro" id="IPR001650">
    <property type="entry name" value="Helicase_C-like"/>
</dbReference>
<feature type="short sequence motif" description="Q motif" evidence="6">
    <location>
        <begin position="214"/>
        <end position="242"/>
    </location>
</feature>
<dbReference type="FunFam" id="3.40.50.300:FF:000079">
    <property type="entry name" value="probable ATP-dependent RNA helicase DDX17"/>
    <property type="match status" value="1"/>
</dbReference>
<name>A0A7J6R0Z5_PEROL</name>
<evidence type="ECO:0000313" key="13">
    <source>
        <dbReference type="Proteomes" id="UP000574390"/>
    </source>
</evidence>
<feature type="compositionally biased region" description="Low complexity" evidence="8">
    <location>
        <begin position="17"/>
        <end position="38"/>
    </location>
</feature>
<evidence type="ECO:0000256" key="5">
    <source>
        <dbReference type="ARBA" id="ARBA00022840"/>
    </source>
</evidence>
<dbReference type="GO" id="GO:0003724">
    <property type="term" value="F:RNA helicase activity"/>
    <property type="evidence" value="ECO:0007669"/>
    <property type="project" value="UniProtKB-EC"/>
</dbReference>
<evidence type="ECO:0000256" key="3">
    <source>
        <dbReference type="ARBA" id="ARBA00022801"/>
    </source>
</evidence>
<feature type="region of interest" description="Disordered" evidence="8">
    <location>
        <begin position="655"/>
        <end position="676"/>
    </location>
</feature>
<organism evidence="12 13">
    <name type="scientific">Perkinsus olseni</name>
    <name type="common">Perkinsus atlanticus</name>
    <dbReference type="NCBI Taxonomy" id="32597"/>
    <lineage>
        <taxon>Eukaryota</taxon>
        <taxon>Sar</taxon>
        <taxon>Alveolata</taxon>
        <taxon>Perkinsozoa</taxon>
        <taxon>Perkinsea</taxon>
        <taxon>Perkinsida</taxon>
        <taxon>Perkinsidae</taxon>
        <taxon>Perkinsus</taxon>
    </lineage>
</organism>
<dbReference type="InterPro" id="IPR014014">
    <property type="entry name" value="RNA_helicase_DEAD_Q_motif"/>
</dbReference>
<evidence type="ECO:0000256" key="7">
    <source>
        <dbReference type="RuleBase" id="RU000492"/>
    </source>
</evidence>
<comment type="similarity">
    <text evidence="7">Belongs to the DEAD box helicase family.</text>
</comment>
<dbReference type="EMBL" id="JABANM010025588">
    <property type="protein sequence ID" value="KAF4714364.1"/>
    <property type="molecule type" value="Genomic_DNA"/>
</dbReference>
<sequence>MSDAASSAQNAQGSPSPQYQQAYVYHQQQQQPQQAQQPMMNVKAGNSSPSEEATTCAPSVHTDVSTPPSSAMDPLSHFAATAPDYSAYAAQAVSNYGRVGHNGANYGGYVPAYNNGPQYGHAYGGQNGSYGSYPAAYGGAYPGMYGGYYGQYEDQLGASLNPINWQDTQLVELRKNFYVEDPRVAAMTPEEVDQVRRKLDIEILRGENVPNPIQTFDEACLPDYIMKEINRAGFEKPTPIQVQGWPVALSGRDMVGIAETGSGKTLAFMIPAVIHINAQPYLQKGDGPIVLILAPTRELALQIKAECDRFGRSSRITNTCVYGGTPRGPQARALQNGVEICIATPGRLIDFLESGTTNLKRVTYLVMDEADRMLDMGFEPQVRKIVSQIRPDRQTLMWSATWPKEVQHLARDICNEEPVLVTVGRSGHACHNIQQYVEVVDNNMKPERLLALMQAASAATGGGWTDKTLIFCDTKRGADDITRLLRRDGWPALSIHGDKKQSERDWVLNQFKTGRSPIMIATDVASRGLDVKDVKYVINYDFPGTIEDYVHRIGRTGRAGASGVAYSFFSPDKGKLARQLVNCLREANQSVPEALETIAFANDRSSSGGKGRGKGNYGGKGRGFYGKGKGRFGKGRGKGKGMNFSMTGANCIPVGNAGPSKGSGPRYQDFDNSVMH</sequence>
<feature type="domain" description="Helicase C-terminal" evidence="10">
    <location>
        <begin position="432"/>
        <end position="599"/>
    </location>
</feature>
<evidence type="ECO:0000256" key="6">
    <source>
        <dbReference type="PROSITE-ProRule" id="PRU00552"/>
    </source>
</evidence>
<feature type="domain" description="Helicase ATP-binding" evidence="9">
    <location>
        <begin position="245"/>
        <end position="420"/>
    </location>
</feature>
<evidence type="ECO:0000259" key="11">
    <source>
        <dbReference type="PROSITE" id="PS51195"/>
    </source>
</evidence>
<dbReference type="InterPro" id="IPR014001">
    <property type="entry name" value="Helicase_ATP-bd"/>
</dbReference>
<dbReference type="Gene3D" id="3.40.50.300">
    <property type="entry name" value="P-loop containing nucleotide triphosphate hydrolases"/>
    <property type="match status" value="2"/>
</dbReference>
<dbReference type="Pfam" id="PF00271">
    <property type="entry name" value="Helicase_C"/>
    <property type="match status" value="1"/>
</dbReference>
<dbReference type="PANTHER" id="PTHR47958">
    <property type="entry name" value="ATP-DEPENDENT RNA HELICASE DBP3"/>
    <property type="match status" value="1"/>
</dbReference>
<dbReference type="SMART" id="SM00490">
    <property type="entry name" value="HELICc"/>
    <property type="match status" value="1"/>
</dbReference>
<dbReference type="InterPro" id="IPR000629">
    <property type="entry name" value="RNA-helicase_DEAD-box_CS"/>
</dbReference>
<dbReference type="FunFam" id="3.40.50.300:FF:000008">
    <property type="entry name" value="ATP-dependent RNA helicase RhlB"/>
    <property type="match status" value="1"/>
</dbReference>
<dbReference type="Proteomes" id="UP000574390">
    <property type="component" value="Unassembled WGS sequence"/>
</dbReference>
<protein>
    <recommendedName>
        <fullName evidence="1">RNA helicase</fullName>
        <ecNumber evidence="1">3.6.4.13</ecNumber>
    </recommendedName>
</protein>
<feature type="domain" description="DEAD-box RNA helicase Q" evidence="11">
    <location>
        <begin position="214"/>
        <end position="242"/>
    </location>
</feature>
<accession>A0A7J6R0Z5</accession>
<dbReference type="PROSITE" id="PS51192">
    <property type="entry name" value="HELICASE_ATP_BIND_1"/>
    <property type="match status" value="1"/>
</dbReference>
<dbReference type="InterPro" id="IPR011545">
    <property type="entry name" value="DEAD/DEAH_box_helicase_dom"/>
</dbReference>
<dbReference type="GO" id="GO:0016787">
    <property type="term" value="F:hydrolase activity"/>
    <property type="evidence" value="ECO:0007669"/>
    <property type="project" value="UniProtKB-KW"/>
</dbReference>
<dbReference type="SMART" id="SM00487">
    <property type="entry name" value="DEXDc"/>
    <property type="match status" value="1"/>
</dbReference>
<dbReference type="CDD" id="cd18787">
    <property type="entry name" value="SF2_C_DEAD"/>
    <property type="match status" value="1"/>
</dbReference>
<keyword evidence="5 7" id="KW-0067">ATP-binding</keyword>
<feature type="compositionally biased region" description="Polar residues" evidence="8">
    <location>
        <begin position="1"/>
        <end position="16"/>
    </location>
</feature>
<keyword evidence="2 7" id="KW-0547">Nucleotide-binding</keyword>
<keyword evidence="3 7" id="KW-0378">Hydrolase</keyword>